<sequence>MQTWISQPQQTRSTNTYHVRRPYNERIVQQTSTYKNCGTIIHKRDPRIPWVILDEETGSFTIKIREQMFFFHQTSHEKDMWYQISSGSHTIDKFGLKMTEEDILGKISHEWDP</sequence>
<gene>
    <name evidence="1" type="ORF">M0812_12408</name>
</gene>
<dbReference type="EMBL" id="JANTQA010000026">
    <property type="protein sequence ID" value="KAJ3442668.1"/>
    <property type="molecule type" value="Genomic_DNA"/>
</dbReference>
<reference evidence="1" key="1">
    <citation type="submission" date="2022-08" db="EMBL/GenBank/DDBJ databases">
        <title>Novel sulphate-reducing endosymbionts in the free-living metamonad Anaeramoeba.</title>
        <authorList>
            <person name="Jerlstrom-Hultqvist J."/>
            <person name="Cepicka I."/>
            <person name="Gallot-Lavallee L."/>
            <person name="Salas-Leiva D."/>
            <person name="Curtis B.A."/>
            <person name="Zahonova K."/>
            <person name="Pipaliya S."/>
            <person name="Dacks J."/>
            <person name="Roger A.J."/>
        </authorList>
    </citation>
    <scope>NUCLEOTIDE SEQUENCE</scope>
    <source>
        <strain evidence="1">Busselton2</strain>
    </source>
</reference>
<organism evidence="1 2">
    <name type="scientific">Anaeramoeba flamelloides</name>
    <dbReference type="NCBI Taxonomy" id="1746091"/>
    <lineage>
        <taxon>Eukaryota</taxon>
        <taxon>Metamonada</taxon>
        <taxon>Anaeramoebidae</taxon>
        <taxon>Anaeramoeba</taxon>
    </lineage>
</organism>
<protein>
    <submittedName>
        <fullName evidence="1">Uncharacterized protein</fullName>
    </submittedName>
</protein>
<name>A0AAV7ZQN2_9EUKA</name>
<accession>A0AAV7ZQN2</accession>
<evidence type="ECO:0000313" key="2">
    <source>
        <dbReference type="Proteomes" id="UP001146793"/>
    </source>
</evidence>
<dbReference type="Proteomes" id="UP001146793">
    <property type="component" value="Unassembled WGS sequence"/>
</dbReference>
<comment type="caution">
    <text evidence="1">The sequence shown here is derived from an EMBL/GenBank/DDBJ whole genome shotgun (WGS) entry which is preliminary data.</text>
</comment>
<proteinExistence type="predicted"/>
<evidence type="ECO:0000313" key="1">
    <source>
        <dbReference type="EMBL" id="KAJ3442668.1"/>
    </source>
</evidence>
<dbReference type="AlphaFoldDB" id="A0AAV7ZQN2"/>